<dbReference type="InterPro" id="IPR006357">
    <property type="entry name" value="HAD-SF_hydro_IIA"/>
</dbReference>
<dbReference type="NCBIfam" id="TIGR01459">
    <property type="entry name" value="HAD-SF-IIA-hyp4"/>
    <property type="match status" value="1"/>
</dbReference>
<dbReference type="Proteomes" id="UP000435802">
    <property type="component" value="Unassembled WGS sequence"/>
</dbReference>
<dbReference type="RefSeq" id="WP_160858237.1">
    <property type="nucleotide sequence ID" value="NZ_WUMK01000003.1"/>
</dbReference>
<dbReference type="Pfam" id="PF13242">
    <property type="entry name" value="Hydrolase_like"/>
    <property type="match status" value="1"/>
</dbReference>
<keyword evidence="1" id="KW-0378">Hydrolase</keyword>
<reference evidence="1 2" key="1">
    <citation type="submission" date="2019-12" db="EMBL/GenBank/DDBJ databases">
        <title>Shinella kummerowiae sp. nov., a symbiotic bacterium isolated from root nodules of the herbal legume Kummerowia stipulacea.</title>
        <authorList>
            <person name="Gao J."/>
        </authorList>
    </citation>
    <scope>NUCLEOTIDE SEQUENCE [LARGE SCALE GENOMIC DNA]</scope>
    <source>
        <strain evidence="1 2">CCBAU 25048</strain>
    </source>
</reference>
<dbReference type="SUPFAM" id="SSF56784">
    <property type="entry name" value="HAD-like"/>
    <property type="match status" value="1"/>
</dbReference>
<keyword evidence="2" id="KW-1185">Reference proteome</keyword>
<name>A0A6N8S951_9HYPH</name>
<proteinExistence type="predicted"/>
<accession>A0A6N8S951</accession>
<dbReference type="Gene3D" id="3.40.50.1000">
    <property type="entry name" value="HAD superfamily/HAD-like"/>
    <property type="match status" value="2"/>
</dbReference>
<dbReference type="InterPro" id="IPR023214">
    <property type="entry name" value="HAD_sf"/>
</dbReference>
<dbReference type="NCBIfam" id="TIGR01460">
    <property type="entry name" value="HAD-SF-IIA"/>
    <property type="match status" value="1"/>
</dbReference>
<dbReference type="InterPro" id="IPR036412">
    <property type="entry name" value="HAD-like_sf"/>
</dbReference>
<dbReference type="OrthoDB" id="9791073at2"/>
<evidence type="ECO:0000313" key="1">
    <source>
        <dbReference type="EMBL" id="MXN45171.1"/>
    </source>
</evidence>
<dbReference type="PANTHER" id="PTHR19288">
    <property type="entry name" value="4-NITROPHENYLPHOSPHATASE-RELATED"/>
    <property type="match status" value="1"/>
</dbReference>
<comment type="caution">
    <text evidence="1">The sequence shown here is derived from an EMBL/GenBank/DDBJ whole genome shotgun (WGS) entry which is preliminary data.</text>
</comment>
<gene>
    <name evidence="1" type="ORF">GR138_08220</name>
</gene>
<dbReference type="InterPro" id="IPR006356">
    <property type="entry name" value="HAD-SF_hydro_IIA_hyp3"/>
</dbReference>
<organism evidence="1 2">
    <name type="scientific">Shinella kummerowiae</name>
    <dbReference type="NCBI Taxonomy" id="417745"/>
    <lineage>
        <taxon>Bacteria</taxon>
        <taxon>Pseudomonadati</taxon>
        <taxon>Pseudomonadota</taxon>
        <taxon>Alphaproteobacteria</taxon>
        <taxon>Hyphomicrobiales</taxon>
        <taxon>Rhizobiaceae</taxon>
        <taxon>Shinella</taxon>
    </lineage>
</organism>
<evidence type="ECO:0000313" key="2">
    <source>
        <dbReference type="Proteomes" id="UP000435802"/>
    </source>
</evidence>
<dbReference type="GO" id="GO:0016791">
    <property type="term" value="F:phosphatase activity"/>
    <property type="evidence" value="ECO:0007669"/>
    <property type="project" value="TreeGrafter"/>
</dbReference>
<dbReference type="PANTHER" id="PTHR19288:SF90">
    <property type="entry name" value="OS08G0542600 PROTEIN"/>
    <property type="match status" value="1"/>
</dbReference>
<protein>
    <submittedName>
        <fullName evidence="1">TIGR01459 family HAD-type hydrolase</fullName>
    </submittedName>
</protein>
<sequence length="280" mass="29812">MNIAPQTNLATLAQRYDAFFVDQFGVLRDDDGAYPGTNAALLHLKALGKTIIILSNSGRSGDYNAERLVRFGFDRAGFDRFLTSGDVAHAILAGETADHAGNTRCLTISSGGDRNLADRLGFETVEDAALADIVIVSGSEAERIPLSTYRERLQPAAQRGVPCYCTNPDRHKLAKGGITVPGAGSIALAYQELGGPVRWFGKPYPTIYQHARALLNDMAADRILCIGDSIEHDIAGAASAGIASCLVRTGILSDSSESELAAIADAHGARPDFLMDRFTT</sequence>
<dbReference type="Pfam" id="PF13344">
    <property type="entry name" value="Hydrolase_6"/>
    <property type="match status" value="1"/>
</dbReference>
<dbReference type="GO" id="GO:0005737">
    <property type="term" value="C:cytoplasm"/>
    <property type="evidence" value="ECO:0007669"/>
    <property type="project" value="TreeGrafter"/>
</dbReference>
<dbReference type="AlphaFoldDB" id="A0A6N8S951"/>
<dbReference type="EMBL" id="WUMK01000003">
    <property type="protein sequence ID" value="MXN45171.1"/>
    <property type="molecule type" value="Genomic_DNA"/>
</dbReference>